<protein>
    <submittedName>
        <fullName evidence="1">Uncharacterized protein</fullName>
    </submittedName>
</protein>
<keyword evidence="2" id="KW-1185">Reference proteome</keyword>
<reference evidence="1 2" key="1">
    <citation type="journal article" date="2016" name="Front. Microbiol.">
        <title>Comparative Genomics Analysis of Streptomyces Species Reveals Their Adaptation to the Marine Environment and Their Diversity at the Genomic Level.</title>
        <authorList>
            <person name="Tian X."/>
            <person name="Zhang Z."/>
            <person name="Yang T."/>
            <person name="Chen M."/>
            <person name="Li J."/>
            <person name="Chen F."/>
            <person name="Yang J."/>
            <person name="Li W."/>
            <person name="Zhang B."/>
            <person name="Zhang Z."/>
            <person name="Wu J."/>
            <person name="Zhang C."/>
            <person name="Long L."/>
            <person name="Xiao J."/>
        </authorList>
    </citation>
    <scope>NUCLEOTIDE SEQUENCE [LARGE SCALE GENOMIC DNA]</scope>
    <source>
        <strain evidence="1 2">SCSIO 10429</strain>
    </source>
</reference>
<organism evidence="1 2">
    <name type="scientific">Streptomyces nanshensis</name>
    <dbReference type="NCBI Taxonomy" id="518642"/>
    <lineage>
        <taxon>Bacteria</taxon>
        <taxon>Bacillati</taxon>
        <taxon>Actinomycetota</taxon>
        <taxon>Actinomycetes</taxon>
        <taxon>Kitasatosporales</taxon>
        <taxon>Streptomycetaceae</taxon>
        <taxon>Streptomyces</taxon>
    </lineage>
</organism>
<accession>A0A1E7LCZ0</accession>
<dbReference type="PATRIC" id="fig|518642.10.peg.1103"/>
<comment type="caution">
    <text evidence="1">The sequence shown here is derived from an EMBL/GenBank/DDBJ whole genome shotgun (WGS) entry which is preliminary data.</text>
</comment>
<sequence>MVWAHDDRPITRSELEARGWTLTPIAHCLTGSLSTLRAPAADAASEYTTVWLDNEGDVWADYPTPGPEENQLRSLVWASEQAEPRRDLEDRHGYTFICIGWSR</sequence>
<gene>
    <name evidence="1" type="ORF">AN218_00915</name>
</gene>
<evidence type="ECO:0000313" key="1">
    <source>
        <dbReference type="EMBL" id="OEV14066.1"/>
    </source>
</evidence>
<evidence type="ECO:0000313" key="2">
    <source>
        <dbReference type="Proteomes" id="UP000176005"/>
    </source>
</evidence>
<dbReference type="EMBL" id="LJGW01000024">
    <property type="protein sequence ID" value="OEV14066.1"/>
    <property type="molecule type" value="Genomic_DNA"/>
</dbReference>
<name>A0A1E7LCZ0_9ACTN</name>
<dbReference type="Proteomes" id="UP000176005">
    <property type="component" value="Unassembled WGS sequence"/>
</dbReference>
<proteinExistence type="predicted"/>
<dbReference type="AlphaFoldDB" id="A0A1E7LCZ0"/>